<dbReference type="InterPro" id="IPR016181">
    <property type="entry name" value="Acyl_CoA_acyltransferase"/>
</dbReference>
<dbReference type="GO" id="GO:0008914">
    <property type="term" value="F:leucyl-tRNA--protein transferase activity"/>
    <property type="evidence" value="ECO:0007669"/>
    <property type="project" value="UniProtKB-UniRule"/>
</dbReference>
<dbReference type="NCBIfam" id="NF002346">
    <property type="entry name" value="PRK01305.2-3"/>
    <property type="match status" value="1"/>
</dbReference>
<dbReference type="PIRSF" id="PIRSF037208">
    <property type="entry name" value="ATE_pro_prd"/>
    <property type="match status" value="1"/>
</dbReference>
<comment type="function">
    <text evidence="4">Functions in the N-end rule pathway of protein degradation where it conjugates Leu from its aminoacyl-tRNA to the N-termini of proteins containing an N-terminal aspartate or glutamate.</text>
</comment>
<evidence type="ECO:0000259" key="5">
    <source>
        <dbReference type="Pfam" id="PF04376"/>
    </source>
</evidence>
<reference evidence="7 8" key="1">
    <citation type="submission" date="2018-06" db="EMBL/GenBank/DDBJ databases">
        <title>Nitrincola tibetense sp. nov., isolated from Lake XuguoCo on Tibetan Plateau.</title>
        <authorList>
            <person name="Xing P."/>
        </authorList>
    </citation>
    <scope>NUCLEOTIDE SEQUENCE [LARGE SCALE GENOMIC DNA]</scope>
    <source>
        <strain evidence="8">xg18</strain>
    </source>
</reference>
<keyword evidence="8" id="KW-1185">Reference proteome</keyword>
<evidence type="ECO:0000259" key="6">
    <source>
        <dbReference type="Pfam" id="PF04377"/>
    </source>
</evidence>
<dbReference type="HAMAP" id="MF_00689">
    <property type="entry name" value="Bpt"/>
    <property type="match status" value="1"/>
</dbReference>
<dbReference type="InterPro" id="IPR007471">
    <property type="entry name" value="N-end_Aminoacyl_Trfase_N"/>
</dbReference>
<dbReference type="NCBIfam" id="NF002342">
    <property type="entry name" value="PRK01305.1-3"/>
    <property type="match status" value="1"/>
</dbReference>
<dbReference type="GO" id="GO:0005737">
    <property type="term" value="C:cytoplasm"/>
    <property type="evidence" value="ECO:0007669"/>
    <property type="project" value="UniProtKB-SubCell"/>
</dbReference>
<dbReference type="NCBIfam" id="NF002341">
    <property type="entry name" value="PRK01305.1-1"/>
    <property type="match status" value="1"/>
</dbReference>
<evidence type="ECO:0000256" key="2">
    <source>
        <dbReference type="ARBA" id="ARBA00022679"/>
    </source>
</evidence>
<keyword evidence="2 4" id="KW-0808">Transferase</keyword>
<dbReference type="OrthoDB" id="9782022at2"/>
<organism evidence="7 8">
    <name type="scientific">Nitrincola tibetensis</name>
    <dbReference type="NCBI Taxonomy" id="2219697"/>
    <lineage>
        <taxon>Bacteria</taxon>
        <taxon>Pseudomonadati</taxon>
        <taxon>Pseudomonadota</taxon>
        <taxon>Gammaproteobacteria</taxon>
        <taxon>Oceanospirillales</taxon>
        <taxon>Oceanospirillaceae</taxon>
        <taxon>Nitrincola</taxon>
    </lineage>
</organism>
<gene>
    <name evidence="4" type="primary">bpt</name>
    <name evidence="7" type="ORF">DN062_03520</name>
</gene>
<sequence length="238" mass="27748">MSDMQTLRFYVTPDHDCSYLPGMKAKTLFVDPQAVITPTTYTQLSALGFRRSGGHIYRPHCDQCHACQSVRIPIDSFTPSKTQKRILKRNADLSVQRVIPTLNDETYRLYQRYINKRHRDGDMHPPSTDQFYNFLVEGGQDTGFYEFRDATGKLMCVAVTDHLVNSLSALYTFYEPDEEQRSLGANAILWQIMEGNRRQDQYLYLGYWVKACRKMSYKTAYKPLEVLIDGHWTRLMQE</sequence>
<feature type="domain" description="N-end rule aminoacyl transferase C-terminal" evidence="6">
    <location>
        <begin position="105"/>
        <end position="227"/>
    </location>
</feature>
<evidence type="ECO:0000256" key="4">
    <source>
        <dbReference type="HAMAP-Rule" id="MF_00689"/>
    </source>
</evidence>
<evidence type="ECO:0000313" key="7">
    <source>
        <dbReference type="EMBL" id="RAU19340.1"/>
    </source>
</evidence>
<comment type="subcellular location">
    <subcellularLocation>
        <location evidence="4">Cytoplasm</location>
    </subcellularLocation>
</comment>
<keyword evidence="1 4" id="KW-0963">Cytoplasm</keyword>
<dbReference type="Proteomes" id="UP000250744">
    <property type="component" value="Unassembled WGS sequence"/>
</dbReference>
<dbReference type="Pfam" id="PF04377">
    <property type="entry name" value="ATE_C"/>
    <property type="match status" value="1"/>
</dbReference>
<dbReference type="InterPro" id="IPR030700">
    <property type="entry name" value="N-end_Aminoacyl_Trfase"/>
</dbReference>
<dbReference type="InterPro" id="IPR017138">
    <property type="entry name" value="Asp_Glu_LeuTrfase"/>
</dbReference>
<dbReference type="RefSeq" id="WP_112157574.1">
    <property type="nucleotide sequence ID" value="NZ_QKRX01000002.1"/>
</dbReference>
<dbReference type="InterPro" id="IPR007472">
    <property type="entry name" value="N-end_Aminoacyl_Trfase_C"/>
</dbReference>
<accession>A0A364NQP7</accession>
<dbReference type="PANTHER" id="PTHR21367:SF1">
    <property type="entry name" value="ARGINYL-TRNA--PROTEIN TRANSFERASE 1"/>
    <property type="match status" value="1"/>
</dbReference>
<dbReference type="PANTHER" id="PTHR21367">
    <property type="entry name" value="ARGININE-TRNA-PROTEIN TRANSFERASE 1"/>
    <property type="match status" value="1"/>
</dbReference>
<comment type="similarity">
    <text evidence="4">Belongs to the R-transferase family. Bpt subfamily.</text>
</comment>
<dbReference type="NCBIfam" id="NF002345">
    <property type="entry name" value="PRK01305.2-2"/>
    <property type="match status" value="1"/>
</dbReference>
<protein>
    <recommendedName>
        <fullName evidence="4">Aspartate/glutamate leucyltransferase</fullName>
        <ecNumber evidence="4">2.3.2.29</ecNumber>
    </recommendedName>
</protein>
<proteinExistence type="inferred from homology"/>
<dbReference type="AlphaFoldDB" id="A0A364NQP7"/>
<dbReference type="GO" id="GO:0071596">
    <property type="term" value="P:ubiquitin-dependent protein catabolic process via the N-end rule pathway"/>
    <property type="evidence" value="ECO:0007669"/>
    <property type="project" value="InterPro"/>
</dbReference>
<dbReference type="Pfam" id="PF04376">
    <property type="entry name" value="ATE_N"/>
    <property type="match status" value="1"/>
</dbReference>
<dbReference type="EC" id="2.3.2.29" evidence="4"/>
<dbReference type="GO" id="GO:0004057">
    <property type="term" value="F:arginyl-tRNA--protein transferase activity"/>
    <property type="evidence" value="ECO:0007669"/>
    <property type="project" value="InterPro"/>
</dbReference>
<comment type="catalytic activity">
    <reaction evidence="4">
        <text>N-terminal L-aspartyl-[protein] + L-leucyl-tRNA(Leu) = N-terminal L-leucyl-L-aspartyl-[protein] + tRNA(Leu) + H(+)</text>
        <dbReference type="Rhea" id="RHEA:50420"/>
        <dbReference type="Rhea" id="RHEA-COMP:9613"/>
        <dbReference type="Rhea" id="RHEA-COMP:9622"/>
        <dbReference type="Rhea" id="RHEA-COMP:12669"/>
        <dbReference type="Rhea" id="RHEA-COMP:12674"/>
        <dbReference type="ChEBI" id="CHEBI:15378"/>
        <dbReference type="ChEBI" id="CHEBI:64720"/>
        <dbReference type="ChEBI" id="CHEBI:78442"/>
        <dbReference type="ChEBI" id="CHEBI:78494"/>
        <dbReference type="ChEBI" id="CHEBI:133042"/>
        <dbReference type="EC" id="2.3.2.29"/>
    </reaction>
</comment>
<comment type="catalytic activity">
    <reaction evidence="4">
        <text>N-terminal L-glutamyl-[protein] + L-leucyl-tRNA(Leu) = N-terminal L-leucyl-L-glutamyl-[protein] + tRNA(Leu) + H(+)</text>
        <dbReference type="Rhea" id="RHEA:50412"/>
        <dbReference type="Rhea" id="RHEA-COMP:9613"/>
        <dbReference type="Rhea" id="RHEA-COMP:9622"/>
        <dbReference type="Rhea" id="RHEA-COMP:12664"/>
        <dbReference type="Rhea" id="RHEA-COMP:12668"/>
        <dbReference type="ChEBI" id="CHEBI:15378"/>
        <dbReference type="ChEBI" id="CHEBI:64721"/>
        <dbReference type="ChEBI" id="CHEBI:78442"/>
        <dbReference type="ChEBI" id="CHEBI:78494"/>
        <dbReference type="ChEBI" id="CHEBI:133041"/>
        <dbReference type="EC" id="2.3.2.29"/>
    </reaction>
</comment>
<evidence type="ECO:0000256" key="3">
    <source>
        <dbReference type="ARBA" id="ARBA00023315"/>
    </source>
</evidence>
<evidence type="ECO:0000313" key="8">
    <source>
        <dbReference type="Proteomes" id="UP000250744"/>
    </source>
</evidence>
<feature type="domain" description="N-end aminoacyl transferase N-terminal" evidence="5">
    <location>
        <begin position="15"/>
        <end position="85"/>
    </location>
</feature>
<name>A0A364NQP7_9GAMM</name>
<keyword evidence="3 4" id="KW-0012">Acyltransferase</keyword>
<evidence type="ECO:0000256" key="1">
    <source>
        <dbReference type="ARBA" id="ARBA00022490"/>
    </source>
</evidence>
<dbReference type="EMBL" id="QKRX01000002">
    <property type="protein sequence ID" value="RAU19340.1"/>
    <property type="molecule type" value="Genomic_DNA"/>
</dbReference>
<comment type="caution">
    <text evidence="7">The sequence shown here is derived from an EMBL/GenBank/DDBJ whole genome shotgun (WGS) entry which is preliminary data.</text>
</comment>
<dbReference type="SUPFAM" id="SSF55729">
    <property type="entry name" value="Acyl-CoA N-acyltransferases (Nat)"/>
    <property type="match status" value="1"/>
</dbReference>